<dbReference type="AlphaFoldDB" id="C7QIY5"/>
<dbReference type="Proteomes" id="UP000000851">
    <property type="component" value="Chromosome"/>
</dbReference>
<keyword evidence="3" id="KW-1185">Reference proteome</keyword>
<dbReference type="OrthoDB" id="3742379at2"/>
<protein>
    <submittedName>
        <fullName evidence="2">Uncharacterized protein</fullName>
    </submittedName>
</protein>
<name>C7QIY5_CATAD</name>
<proteinExistence type="predicted"/>
<sequence precursor="true">MLTTRRRLTSVAAVCAMIFAMVAAYSPGRALADDSCVGGHWQPDQNGVLHCVISSPGSPGSPGGPINGTNIQCTNNHITYQGQDYVCDLPGGWSFSYGCYIKQVEPQPALNDPNWDWGEDTLANSRMQYISCGVMPPTVPGNREPHPGPCSVVGACGGLDPVQGVTNQLAIDKPALGMAPSGGPGATGFVNANVWLWSKGLDISTQTRKAGNVVGTRTFNRANWIVARKNPAGTVTTLHCDSDHEYTTDKGSAPSPDPNCGFQFKDPGDYTITVTTTWTLVITQNGVADPAQTVTSTPTTTAITIVEGQSTNG</sequence>
<feature type="signal peptide" evidence="1">
    <location>
        <begin position="1"/>
        <end position="32"/>
    </location>
</feature>
<dbReference type="EMBL" id="CP001700">
    <property type="protein sequence ID" value="ACU77035.1"/>
    <property type="molecule type" value="Genomic_DNA"/>
</dbReference>
<dbReference type="RefSeq" id="WP_015796760.1">
    <property type="nucleotide sequence ID" value="NC_013131.1"/>
</dbReference>
<feature type="chain" id="PRO_5002982929" evidence="1">
    <location>
        <begin position="33"/>
        <end position="313"/>
    </location>
</feature>
<evidence type="ECO:0000313" key="2">
    <source>
        <dbReference type="EMBL" id="ACU77035.1"/>
    </source>
</evidence>
<dbReference type="STRING" id="479433.Caci_8212"/>
<dbReference type="KEGG" id="cai:Caci_8212"/>
<reference evidence="2 3" key="1">
    <citation type="journal article" date="2009" name="Stand. Genomic Sci.">
        <title>Complete genome sequence of Catenulispora acidiphila type strain (ID 139908).</title>
        <authorList>
            <person name="Copeland A."/>
            <person name="Lapidus A."/>
            <person name="Glavina Del Rio T."/>
            <person name="Nolan M."/>
            <person name="Lucas S."/>
            <person name="Chen F."/>
            <person name="Tice H."/>
            <person name="Cheng J.F."/>
            <person name="Bruce D."/>
            <person name="Goodwin L."/>
            <person name="Pitluck S."/>
            <person name="Mikhailova N."/>
            <person name="Pati A."/>
            <person name="Ivanova N."/>
            <person name="Mavromatis K."/>
            <person name="Chen A."/>
            <person name="Palaniappan K."/>
            <person name="Chain P."/>
            <person name="Land M."/>
            <person name="Hauser L."/>
            <person name="Chang Y.J."/>
            <person name="Jeffries C.D."/>
            <person name="Chertkov O."/>
            <person name="Brettin T."/>
            <person name="Detter J.C."/>
            <person name="Han C."/>
            <person name="Ali Z."/>
            <person name="Tindall B.J."/>
            <person name="Goker M."/>
            <person name="Bristow J."/>
            <person name="Eisen J.A."/>
            <person name="Markowitz V."/>
            <person name="Hugenholtz P."/>
            <person name="Kyrpides N.C."/>
            <person name="Klenk H.P."/>
        </authorList>
    </citation>
    <scope>NUCLEOTIDE SEQUENCE [LARGE SCALE GENOMIC DNA]</scope>
    <source>
        <strain evidence="3">DSM 44928 / JCM 14897 / NBRC 102108 / NRRL B-24433 / ID139908</strain>
    </source>
</reference>
<evidence type="ECO:0000313" key="3">
    <source>
        <dbReference type="Proteomes" id="UP000000851"/>
    </source>
</evidence>
<dbReference type="HOGENOM" id="CLU_887652_0_0_11"/>
<evidence type="ECO:0000256" key="1">
    <source>
        <dbReference type="SAM" id="SignalP"/>
    </source>
</evidence>
<gene>
    <name evidence="2" type="ordered locus">Caci_8212</name>
</gene>
<dbReference type="InParanoid" id="C7QIY5"/>
<organism evidence="2 3">
    <name type="scientific">Catenulispora acidiphila (strain DSM 44928 / JCM 14897 / NBRC 102108 / NRRL B-24433 / ID139908)</name>
    <dbReference type="NCBI Taxonomy" id="479433"/>
    <lineage>
        <taxon>Bacteria</taxon>
        <taxon>Bacillati</taxon>
        <taxon>Actinomycetota</taxon>
        <taxon>Actinomycetes</taxon>
        <taxon>Catenulisporales</taxon>
        <taxon>Catenulisporaceae</taxon>
        <taxon>Catenulispora</taxon>
    </lineage>
</organism>
<accession>C7QIY5</accession>
<keyword evidence="1" id="KW-0732">Signal</keyword>